<evidence type="ECO:0000313" key="3">
    <source>
        <dbReference type="Proteomes" id="UP000441399"/>
    </source>
</evidence>
<dbReference type="SUPFAM" id="SSF160719">
    <property type="entry name" value="gpW/gp25-like"/>
    <property type="match status" value="1"/>
</dbReference>
<organism evidence="2 3">
    <name type="scientific">BD1-7 clade bacterium</name>
    <dbReference type="NCBI Taxonomy" id="2029982"/>
    <lineage>
        <taxon>Bacteria</taxon>
        <taxon>Pseudomonadati</taxon>
        <taxon>Pseudomonadota</taxon>
        <taxon>Gammaproteobacteria</taxon>
        <taxon>Cellvibrionales</taxon>
        <taxon>Spongiibacteraceae</taxon>
        <taxon>BD1-7 clade</taxon>
    </lineage>
</organism>
<dbReference type="Proteomes" id="UP000441399">
    <property type="component" value="Unassembled WGS sequence"/>
</dbReference>
<name>A0A5S9QTJ7_9GAMM</name>
<reference evidence="2 3" key="1">
    <citation type="submission" date="2019-11" db="EMBL/GenBank/DDBJ databases">
        <authorList>
            <person name="Holert J."/>
        </authorList>
    </citation>
    <scope>NUCLEOTIDE SEQUENCE [LARGE SCALE GENOMIC DNA]</scope>
    <source>
        <strain evidence="2">SB11_3</strain>
    </source>
</reference>
<dbReference type="EMBL" id="CACSIO010000045">
    <property type="protein sequence ID" value="CAA0122848.1"/>
    <property type="molecule type" value="Genomic_DNA"/>
</dbReference>
<evidence type="ECO:0008006" key="4">
    <source>
        <dbReference type="Google" id="ProtNLM"/>
    </source>
</evidence>
<dbReference type="EMBL" id="CACSIO010000004">
    <property type="protein sequence ID" value="CAA0097595.1"/>
    <property type="molecule type" value="Genomic_DNA"/>
</dbReference>
<accession>A0A5S9QTJ7</accession>
<gene>
    <name evidence="2" type="ORF">OPDIPICF_02693</name>
    <name evidence="1" type="ORF">OPDIPICF_04113</name>
</gene>
<dbReference type="AlphaFoldDB" id="A0A5S9QTJ7"/>
<evidence type="ECO:0000313" key="1">
    <source>
        <dbReference type="EMBL" id="CAA0097595.1"/>
    </source>
</evidence>
<evidence type="ECO:0000313" key="2">
    <source>
        <dbReference type="EMBL" id="CAA0122848.1"/>
    </source>
</evidence>
<dbReference type="Gene3D" id="3.10.450.40">
    <property type="match status" value="1"/>
</dbReference>
<proteinExistence type="predicted"/>
<sequence length="122" mass="13465">MKQGMAKHTGTLISGEAYLNQRFADALGTYQGTLVGERTYGADLEDLIDENITELFRMKLFSRIANALQNPVNDLTDFTLRQLELIEPAPHRIEVIAHGQWQQQSVSLRSPVSIAAPQGGAV</sequence>
<protein>
    <recommendedName>
        <fullName evidence="4">IraD/Gp25-like domain-containing protein</fullName>
    </recommendedName>
</protein>
<keyword evidence="3" id="KW-1185">Reference proteome</keyword>